<dbReference type="Pfam" id="PF19054">
    <property type="entry name" value="DUF5753"/>
    <property type="match status" value="1"/>
</dbReference>
<dbReference type="SMART" id="SM00530">
    <property type="entry name" value="HTH_XRE"/>
    <property type="match status" value="1"/>
</dbReference>
<dbReference type="InterPro" id="IPR010982">
    <property type="entry name" value="Lambda_DNA-bd_dom_sf"/>
</dbReference>
<gene>
    <name evidence="2" type="ORF">AB5J54_30500</name>
</gene>
<dbReference type="AlphaFoldDB" id="A0AB39T7L8"/>
<dbReference type="InterPro" id="IPR001387">
    <property type="entry name" value="Cro/C1-type_HTH"/>
</dbReference>
<evidence type="ECO:0000259" key="1">
    <source>
        <dbReference type="SMART" id="SM00530"/>
    </source>
</evidence>
<feature type="domain" description="HTH cro/C1-type" evidence="1">
    <location>
        <begin position="14"/>
        <end position="70"/>
    </location>
</feature>
<proteinExistence type="predicted"/>
<dbReference type="InterPro" id="IPR043917">
    <property type="entry name" value="DUF5753"/>
</dbReference>
<dbReference type="RefSeq" id="WP_369147111.1">
    <property type="nucleotide sequence ID" value="NZ_CP163444.1"/>
</dbReference>
<dbReference type="EMBL" id="CP163444">
    <property type="protein sequence ID" value="XDQ74588.1"/>
    <property type="molecule type" value="Genomic_DNA"/>
</dbReference>
<dbReference type="CDD" id="cd00093">
    <property type="entry name" value="HTH_XRE"/>
    <property type="match status" value="1"/>
</dbReference>
<reference evidence="2" key="1">
    <citation type="submission" date="2024-07" db="EMBL/GenBank/DDBJ databases">
        <authorList>
            <person name="Yu S.T."/>
        </authorList>
    </citation>
    <scope>NUCLEOTIDE SEQUENCE</scope>
    <source>
        <strain evidence="2">R44</strain>
    </source>
</reference>
<accession>A0AB39T7L8</accession>
<sequence length="285" mass="31418">MGEPTVRRRRLGSELRRLREGAGLTLDDVEAKVPGMKGSKTSRIETARIGIKPGDLDALLDVYKVAPGAPKREVLHGLAKDGARRGWWQTYSDIISPSYADLISLEDDATSMRSYQTVLIPGLLQTAAYARSTITAINMTSTAEHVNRLVEVRMARQAVLSRPKPLPVWAIIHEAALHMQVKDQPTVMRDQLQRLLDLMDYPHISIQVLPRGAAPHPGLSGPFTMLSFPETADLDVVLVEHLTSALYVEDTAEVSIYGSAFEHLRAEALPLDKSADLIANLKDSR</sequence>
<evidence type="ECO:0000313" key="2">
    <source>
        <dbReference type="EMBL" id="XDQ74588.1"/>
    </source>
</evidence>
<dbReference type="GO" id="GO:0003677">
    <property type="term" value="F:DNA binding"/>
    <property type="evidence" value="ECO:0007669"/>
    <property type="project" value="InterPro"/>
</dbReference>
<protein>
    <submittedName>
        <fullName evidence="2">Helix-turn-helix domain-containing protein</fullName>
    </submittedName>
</protein>
<organism evidence="2">
    <name type="scientific">Streptomyces sp. R44</name>
    <dbReference type="NCBI Taxonomy" id="3238633"/>
    <lineage>
        <taxon>Bacteria</taxon>
        <taxon>Bacillati</taxon>
        <taxon>Actinomycetota</taxon>
        <taxon>Actinomycetes</taxon>
        <taxon>Kitasatosporales</taxon>
        <taxon>Streptomycetaceae</taxon>
        <taxon>Streptomyces</taxon>
    </lineage>
</organism>
<dbReference type="Pfam" id="PF13560">
    <property type="entry name" value="HTH_31"/>
    <property type="match status" value="1"/>
</dbReference>
<name>A0AB39T7L8_9ACTN</name>
<dbReference type="Gene3D" id="1.10.260.40">
    <property type="entry name" value="lambda repressor-like DNA-binding domains"/>
    <property type="match status" value="1"/>
</dbReference>